<dbReference type="eggNOG" id="KOG0673">
    <property type="taxonomic scope" value="Eukaryota"/>
</dbReference>
<protein>
    <recommendedName>
        <fullName evidence="2">thymidylate synthase</fullName>
        <ecNumber evidence="2">2.1.1.45</ecNumber>
    </recommendedName>
</protein>
<dbReference type="PROSITE" id="PS00091">
    <property type="entry name" value="THYMIDYLATE_SYNTHASE"/>
    <property type="match status" value="1"/>
</dbReference>
<dbReference type="FunFam" id="3.40.50.1950:FF:000004">
    <property type="entry name" value="Phosphopantothenoylcysteine decarboxylase"/>
    <property type="match status" value="1"/>
</dbReference>
<dbReference type="GO" id="GO:0005739">
    <property type="term" value="C:mitochondrion"/>
    <property type="evidence" value="ECO:0007669"/>
    <property type="project" value="TreeGrafter"/>
</dbReference>
<evidence type="ECO:0000313" key="11">
    <source>
        <dbReference type="EMBL" id="EPX73930.1"/>
    </source>
</evidence>
<dbReference type="UniPathway" id="UPA00575"/>
<evidence type="ECO:0000313" key="12">
    <source>
        <dbReference type="Proteomes" id="UP000016088"/>
    </source>
</evidence>
<dbReference type="OrthoDB" id="766at2759"/>
<evidence type="ECO:0000256" key="3">
    <source>
        <dbReference type="ARBA" id="ARBA00022603"/>
    </source>
</evidence>
<reference evidence="11 12" key="1">
    <citation type="journal article" date="2011" name="Science">
        <title>Comparative functional genomics of the fission yeasts.</title>
        <authorList>
            <person name="Rhind N."/>
            <person name="Chen Z."/>
            <person name="Yassour M."/>
            <person name="Thompson D.A."/>
            <person name="Haas B.J."/>
            <person name="Habib N."/>
            <person name="Wapinski I."/>
            <person name="Roy S."/>
            <person name="Lin M.F."/>
            <person name="Heiman D.I."/>
            <person name="Young S.K."/>
            <person name="Furuya K."/>
            <person name="Guo Y."/>
            <person name="Pidoux A."/>
            <person name="Chen H.M."/>
            <person name="Robbertse B."/>
            <person name="Goldberg J.M."/>
            <person name="Aoki K."/>
            <person name="Bayne E.H."/>
            <person name="Berlin A.M."/>
            <person name="Desjardins C.A."/>
            <person name="Dobbs E."/>
            <person name="Dukaj L."/>
            <person name="Fan L."/>
            <person name="FitzGerald M.G."/>
            <person name="French C."/>
            <person name="Gujja S."/>
            <person name="Hansen K."/>
            <person name="Keifenheim D."/>
            <person name="Levin J.Z."/>
            <person name="Mosher R.A."/>
            <person name="Mueller C.A."/>
            <person name="Pfiffner J."/>
            <person name="Priest M."/>
            <person name="Russ C."/>
            <person name="Smialowska A."/>
            <person name="Swoboda P."/>
            <person name="Sykes S.M."/>
            <person name="Vaughn M."/>
            <person name="Vengrova S."/>
            <person name="Yoder R."/>
            <person name="Zeng Q."/>
            <person name="Allshire R."/>
            <person name="Baulcombe D."/>
            <person name="Birren B.W."/>
            <person name="Brown W."/>
            <person name="Ekwall K."/>
            <person name="Kellis M."/>
            <person name="Leatherwood J."/>
            <person name="Levin H."/>
            <person name="Margalit H."/>
            <person name="Martienssen R."/>
            <person name="Nieduszynski C.A."/>
            <person name="Spatafora J.W."/>
            <person name="Friedman N."/>
            <person name="Dalgaard J.Z."/>
            <person name="Baumann P."/>
            <person name="Niki H."/>
            <person name="Regev A."/>
            <person name="Nusbaum C."/>
        </authorList>
    </citation>
    <scope>NUCLEOTIDE SEQUENCE [LARGE SCALE GENOMIC DNA]</scope>
    <source>
        <strain evidence="12">yFS286</strain>
    </source>
</reference>
<sequence length="637" mass="71508">MTQPLHARFAARAVKNPMIMEKEHQLTDSKHHVLVAATGSVAAIKLVLIVKSLLTYDGVDVQVVLTDPARNFVETEALTSLGVKVYTNADDWSCWNGLDSPITHIELRRWAHLLLIAPLSANTMAKVANGICDNLLTSLVRAWTLHKPILLAPAMNTMMWTNPITQEHMETIGRIYKNTEIILPIEKVLACGDIGMGGMAEWRNIVCKVAEHLHLEHKKVVPNAVKNIETQDEEESSGTENEESNEDDFDDQDSKEQDSEKDEGNNEPAPSYVDITPKASPLPSSNSSSILEPPTSQPSPTKKASAKFVAPSLNSEQLAHYQSPPQSGLSSIRPLSKPSHEENQYLDLIRYIMQYGRSRPDRTGTGTRSVFAPPQLRFSLRNQTLPLLTTKRVFLRGVLEELLWFIRGDTDANHLTEKGIHIWDGNGSREFLDQLGMHHRRAGDLGPVYGFQWRHFGAEYVGCDADYTGKGIDQLEKVIHTLKTNPYDRRIIMSAWNPLAIPEMALPPCHIFCQFYVNEPSKPGGKPELSCMMYQRSADMGLGVPFNIASYSVLTHMVAYMCGYEATEFIHVMGDCHIYNDHFEALQTQLVRTPKPFPTLSFRRDASEIGKIDKFSIEDFIIEGYEPWGPIKMKMSV</sequence>
<evidence type="ECO:0000256" key="7">
    <source>
        <dbReference type="PROSITE-ProRule" id="PRU10016"/>
    </source>
</evidence>
<dbReference type="GO" id="GO:0005829">
    <property type="term" value="C:cytosol"/>
    <property type="evidence" value="ECO:0007669"/>
    <property type="project" value="TreeGrafter"/>
</dbReference>
<dbReference type="InterPro" id="IPR036926">
    <property type="entry name" value="Thymidate_synth/dCMP_Mease_sf"/>
</dbReference>
<dbReference type="GO" id="GO:0004799">
    <property type="term" value="F:thymidylate synthase activity"/>
    <property type="evidence" value="ECO:0007669"/>
    <property type="project" value="UniProtKB-EC"/>
</dbReference>
<keyword evidence="12" id="KW-1185">Reference proteome</keyword>
<feature type="domain" description="Flavoprotein" evidence="10">
    <location>
        <begin position="32"/>
        <end position="212"/>
    </location>
</feature>
<feature type="compositionally biased region" description="Acidic residues" evidence="8">
    <location>
        <begin position="230"/>
        <end position="251"/>
    </location>
</feature>
<dbReference type="Gene3D" id="3.40.50.1950">
    <property type="entry name" value="Flavin prenyltransferase-like"/>
    <property type="match status" value="1"/>
</dbReference>
<dbReference type="InterPro" id="IPR045097">
    <property type="entry name" value="Thymidate_synth/dCMP_Mease"/>
</dbReference>
<dbReference type="PRINTS" id="PR00108">
    <property type="entry name" value="THYMDSNTHASE"/>
</dbReference>
<dbReference type="GO" id="GO:0004633">
    <property type="term" value="F:phosphopantothenoylcysteine decarboxylase activity"/>
    <property type="evidence" value="ECO:0007669"/>
    <property type="project" value="EnsemblFungi"/>
</dbReference>
<dbReference type="PANTHER" id="PTHR11548">
    <property type="entry name" value="THYMIDYLATE SYNTHASE 1"/>
    <property type="match status" value="1"/>
</dbReference>
<organism evidence="11 12">
    <name type="scientific">Schizosaccharomyces octosporus (strain yFS286)</name>
    <name type="common">Fission yeast</name>
    <name type="synonym">Octosporomyces octosporus</name>
    <dbReference type="NCBI Taxonomy" id="483514"/>
    <lineage>
        <taxon>Eukaryota</taxon>
        <taxon>Fungi</taxon>
        <taxon>Dikarya</taxon>
        <taxon>Ascomycota</taxon>
        <taxon>Taphrinomycotina</taxon>
        <taxon>Schizosaccharomycetes</taxon>
        <taxon>Schizosaccharomycetales</taxon>
        <taxon>Schizosaccharomycetaceae</taxon>
        <taxon>Schizosaccharomyces</taxon>
    </lineage>
</organism>
<dbReference type="InterPro" id="IPR020940">
    <property type="entry name" value="Thymidylate_synthase_AS"/>
</dbReference>
<dbReference type="EC" id="2.1.1.45" evidence="2"/>
<dbReference type="AlphaFoldDB" id="S9R6K4"/>
<evidence type="ECO:0000256" key="5">
    <source>
        <dbReference type="ARBA" id="ARBA00022727"/>
    </source>
</evidence>
<feature type="compositionally biased region" description="Low complexity" evidence="8">
    <location>
        <begin position="277"/>
        <end position="294"/>
    </location>
</feature>
<dbReference type="Pfam" id="PF00303">
    <property type="entry name" value="Thymidylat_synt"/>
    <property type="match status" value="1"/>
</dbReference>
<dbReference type="VEuPathDB" id="FungiDB:SOCG_03147"/>
<dbReference type="SUPFAM" id="SSF55831">
    <property type="entry name" value="Thymidylate synthase/dCMP hydroxymethylase"/>
    <property type="match status" value="1"/>
</dbReference>
<dbReference type="GeneID" id="25032119"/>
<dbReference type="RefSeq" id="XP_013017089.1">
    <property type="nucleotide sequence ID" value="XM_013161635.1"/>
</dbReference>
<dbReference type="FunFam" id="3.30.572.10:FF:000013">
    <property type="entry name" value="Thymidylate synthase"/>
    <property type="match status" value="1"/>
</dbReference>
<dbReference type="InterPro" id="IPR003382">
    <property type="entry name" value="Flavoprotein"/>
</dbReference>
<evidence type="ECO:0000256" key="1">
    <source>
        <dbReference type="ARBA" id="ARBA00004992"/>
    </source>
</evidence>
<evidence type="ECO:0000256" key="6">
    <source>
        <dbReference type="ARBA" id="ARBA00047344"/>
    </source>
</evidence>
<dbReference type="GO" id="GO:0004864">
    <property type="term" value="F:protein phosphatase inhibitor activity"/>
    <property type="evidence" value="ECO:0007669"/>
    <property type="project" value="EnsemblFungi"/>
</dbReference>
<dbReference type="SUPFAM" id="SSF52507">
    <property type="entry name" value="Homo-oligomeric flavin-containing Cys decarboxylases, HFCD"/>
    <property type="match status" value="1"/>
</dbReference>
<keyword evidence="3" id="KW-0489">Methyltransferase</keyword>
<dbReference type="Pfam" id="PF02441">
    <property type="entry name" value="Flavoprotein"/>
    <property type="match status" value="1"/>
</dbReference>
<dbReference type="HOGENOM" id="CLU_028985_0_0_1"/>
<feature type="active site" evidence="7">
    <location>
        <position position="509"/>
    </location>
</feature>
<gene>
    <name evidence="11" type="ORF">SOCG_03147</name>
</gene>
<evidence type="ECO:0000259" key="9">
    <source>
        <dbReference type="Pfam" id="PF00303"/>
    </source>
</evidence>
<dbReference type="EMBL" id="KE503206">
    <property type="protein sequence ID" value="EPX73930.1"/>
    <property type="molecule type" value="Genomic_DNA"/>
</dbReference>
<dbReference type="OMA" id="PLAIPEM"/>
<dbReference type="PANTHER" id="PTHR11548:SF2">
    <property type="entry name" value="THYMIDYLATE SYNTHASE"/>
    <property type="match status" value="1"/>
</dbReference>
<evidence type="ECO:0000256" key="2">
    <source>
        <dbReference type="ARBA" id="ARBA00011947"/>
    </source>
</evidence>
<dbReference type="GO" id="GO:0006231">
    <property type="term" value="P:dTMP biosynthetic process"/>
    <property type="evidence" value="ECO:0007669"/>
    <property type="project" value="EnsemblFungi"/>
</dbReference>
<evidence type="ECO:0000256" key="4">
    <source>
        <dbReference type="ARBA" id="ARBA00022679"/>
    </source>
</evidence>
<comment type="pathway">
    <text evidence="1">Pyrimidine metabolism; dTTP biosynthesis.</text>
</comment>
<comment type="catalytic activity">
    <reaction evidence="6">
        <text>dUMP + (6R)-5,10-methylene-5,6,7,8-tetrahydrofolate = 7,8-dihydrofolate + dTMP</text>
        <dbReference type="Rhea" id="RHEA:12104"/>
        <dbReference type="ChEBI" id="CHEBI:15636"/>
        <dbReference type="ChEBI" id="CHEBI:57451"/>
        <dbReference type="ChEBI" id="CHEBI:63528"/>
        <dbReference type="ChEBI" id="CHEBI:246422"/>
        <dbReference type="EC" id="2.1.1.45"/>
    </reaction>
</comment>
<proteinExistence type="inferred from homology"/>
<dbReference type="GO" id="GO:0032259">
    <property type="term" value="P:methylation"/>
    <property type="evidence" value="ECO:0007669"/>
    <property type="project" value="UniProtKB-KW"/>
</dbReference>
<dbReference type="InterPro" id="IPR023451">
    <property type="entry name" value="Thymidate_synth/dCMP_Mease_dom"/>
</dbReference>
<dbReference type="InterPro" id="IPR000398">
    <property type="entry name" value="Thymidylate_synthase"/>
</dbReference>
<dbReference type="CDD" id="cd00351">
    <property type="entry name" value="TS_Pyrimidine_HMase"/>
    <property type="match status" value="1"/>
</dbReference>
<dbReference type="Proteomes" id="UP000016088">
    <property type="component" value="Unassembled WGS sequence"/>
</dbReference>
<dbReference type="GO" id="GO:0010181">
    <property type="term" value="F:FMN binding"/>
    <property type="evidence" value="ECO:0007669"/>
    <property type="project" value="EnsemblFungi"/>
</dbReference>
<evidence type="ECO:0000256" key="8">
    <source>
        <dbReference type="SAM" id="MobiDB-lite"/>
    </source>
</evidence>
<keyword evidence="4" id="KW-0808">Transferase</keyword>
<dbReference type="NCBIfam" id="TIGR03284">
    <property type="entry name" value="thym_sym"/>
    <property type="match status" value="1"/>
</dbReference>
<dbReference type="HAMAP" id="MF_00008">
    <property type="entry name" value="Thymidy_synth_bact"/>
    <property type="match status" value="1"/>
</dbReference>
<dbReference type="eggNOG" id="KOG0672">
    <property type="taxonomic scope" value="Eukaryota"/>
</dbReference>
<feature type="domain" description="Thymidylate synthase/dCMP hydroxymethylase" evidence="9">
    <location>
        <begin position="343"/>
        <end position="637"/>
    </location>
</feature>
<name>S9R6K4_SCHOY</name>
<keyword evidence="5" id="KW-0545">Nucleotide biosynthesis</keyword>
<dbReference type="GO" id="GO:0006235">
    <property type="term" value="P:dTTP biosynthetic process"/>
    <property type="evidence" value="ECO:0007669"/>
    <property type="project" value="UniProtKB-UniPathway"/>
</dbReference>
<dbReference type="Gene3D" id="3.30.572.10">
    <property type="entry name" value="Thymidylate synthase/dCMP hydroxymethylase domain"/>
    <property type="match status" value="1"/>
</dbReference>
<dbReference type="InterPro" id="IPR036551">
    <property type="entry name" value="Flavin_trans-like"/>
</dbReference>
<feature type="region of interest" description="Disordered" evidence="8">
    <location>
        <begin position="224"/>
        <end position="338"/>
    </location>
</feature>
<evidence type="ECO:0000259" key="10">
    <source>
        <dbReference type="Pfam" id="PF02441"/>
    </source>
</evidence>
<accession>S9R6K4</accession>
<feature type="compositionally biased region" description="Basic and acidic residues" evidence="8">
    <location>
        <begin position="252"/>
        <end position="264"/>
    </location>
</feature>